<sequence length="427" mass="44378">MTATAPATGPVDLDRLAALLDELTGLMLHGSGEGAEAIAEIADDVARAYGGRADLLLTAESAAVSITGGGETRTFVVRRFPDVGRLDRAVAVKQLAVDITRQRVDLPTAEKRLRAITESPDPYPWWLRLVGIVLFSVGFAPAVQRTWYEVGSTAVLATITAVLAVAAATRPRLNLVFPLLASTAVATTALAVFAQDSSHGGKVLIMLPALFFLVPGDILSAAATELAAGSLTTGAVRLVYATFLLVQLYIGVVIGAALTGTSLRTFTDRQAPDDLPYWAVLLGWAVFALGALLAFGVPWRLFGWMLVLVYLPLAVQAGATKVAGSVAGTFVAATVLSAAASFLARPDHRPPRIVLVLAGFFTLTVGSLGLRGLTVLAGGHKIQGFQDLGELVTQVVVIALGLIAGAALVPRPAWRAAPGPQPAAPDA</sequence>
<dbReference type="PANTHER" id="PTHR31082:SF4">
    <property type="entry name" value="PHEROMONE-REGULATED MEMBRANE PROTEIN 10"/>
    <property type="match status" value="1"/>
</dbReference>
<feature type="transmembrane region" description="Helical" evidence="2">
    <location>
        <begin position="301"/>
        <end position="319"/>
    </location>
</feature>
<evidence type="ECO:0000256" key="1">
    <source>
        <dbReference type="ARBA" id="ARBA00034125"/>
    </source>
</evidence>
<evidence type="ECO:0000256" key="2">
    <source>
        <dbReference type="SAM" id="Phobius"/>
    </source>
</evidence>
<reference evidence="4" key="1">
    <citation type="submission" date="2022-01" db="EMBL/GenBank/DDBJ databases">
        <title>Genome-Based Taxonomic Classification of the Phylum Actinobacteria.</title>
        <authorList>
            <person name="Gao Y."/>
        </authorList>
    </citation>
    <scope>NUCLEOTIDE SEQUENCE</scope>
    <source>
        <strain evidence="4">KLBMP 8922</strain>
    </source>
</reference>
<comment type="similarity">
    <text evidence="1">Belongs to the ThrE exporter (TC 2.A.79) family.</text>
</comment>
<dbReference type="PANTHER" id="PTHR31082">
    <property type="entry name" value="PHEROMONE-REGULATED MEMBRANE PROTEIN 10"/>
    <property type="match status" value="1"/>
</dbReference>
<feature type="transmembrane region" description="Helical" evidence="2">
    <location>
        <begin position="125"/>
        <end position="144"/>
    </location>
</feature>
<feature type="transmembrane region" description="Helical" evidence="2">
    <location>
        <begin position="353"/>
        <end position="371"/>
    </location>
</feature>
<evidence type="ECO:0000313" key="5">
    <source>
        <dbReference type="Proteomes" id="UP001165378"/>
    </source>
</evidence>
<dbReference type="RefSeq" id="WP_235051423.1">
    <property type="nucleotide sequence ID" value="NZ_JAKFHA010000003.1"/>
</dbReference>
<dbReference type="InterPro" id="IPR010619">
    <property type="entry name" value="ThrE-like_N"/>
</dbReference>
<dbReference type="AlphaFoldDB" id="A0AA41PWT6"/>
<keyword evidence="2" id="KW-0472">Membrane</keyword>
<accession>A0AA41PWT6</accession>
<protein>
    <submittedName>
        <fullName evidence="4">Threonine/serine exporter family protein</fullName>
    </submittedName>
</protein>
<organism evidence="4 5">
    <name type="scientific">Yinghuangia soli</name>
    <dbReference type="NCBI Taxonomy" id="2908204"/>
    <lineage>
        <taxon>Bacteria</taxon>
        <taxon>Bacillati</taxon>
        <taxon>Actinomycetota</taxon>
        <taxon>Actinomycetes</taxon>
        <taxon>Kitasatosporales</taxon>
        <taxon>Streptomycetaceae</taxon>
        <taxon>Yinghuangia</taxon>
    </lineage>
</organism>
<evidence type="ECO:0000313" key="4">
    <source>
        <dbReference type="EMBL" id="MCF2527284.1"/>
    </source>
</evidence>
<feature type="domain" description="Threonine/serine exporter-like N-terminal" evidence="3">
    <location>
        <begin position="24"/>
        <end position="258"/>
    </location>
</feature>
<evidence type="ECO:0000259" key="3">
    <source>
        <dbReference type="Pfam" id="PF06738"/>
    </source>
</evidence>
<keyword evidence="5" id="KW-1185">Reference proteome</keyword>
<dbReference type="Pfam" id="PF06738">
    <property type="entry name" value="ThrE"/>
    <property type="match status" value="1"/>
</dbReference>
<feature type="transmembrane region" description="Helical" evidence="2">
    <location>
        <begin position="205"/>
        <end position="226"/>
    </location>
</feature>
<dbReference type="GO" id="GO:0022857">
    <property type="term" value="F:transmembrane transporter activity"/>
    <property type="evidence" value="ECO:0007669"/>
    <property type="project" value="InterPro"/>
</dbReference>
<dbReference type="Proteomes" id="UP001165378">
    <property type="component" value="Unassembled WGS sequence"/>
</dbReference>
<comment type="caution">
    <text evidence="4">The sequence shown here is derived from an EMBL/GenBank/DDBJ whole genome shotgun (WGS) entry which is preliminary data.</text>
</comment>
<feature type="transmembrane region" description="Helical" evidence="2">
    <location>
        <begin position="150"/>
        <end position="168"/>
    </location>
</feature>
<proteinExistence type="inferred from homology"/>
<keyword evidence="2" id="KW-0812">Transmembrane</keyword>
<gene>
    <name evidence="4" type="ORF">LZ495_08665</name>
</gene>
<feature type="transmembrane region" description="Helical" evidence="2">
    <location>
        <begin position="238"/>
        <end position="263"/>
    </location>
</feature>
<feature type="transmembrane region" description="Helical" evidence="2">
    <location>
        <begin position="275"/>
        <end position="294"/>
    </location>
</feature>
<feature type="transmembrane region" description="Helical" evidence="2">
    <location>
        <begin position="175"/>
        <end position="193"/>
    </location>
</feature>
<feature type="transmembrane region" description="Helical" evidence="2">
    <location>
        <begin position="325"/>
        <end position="344"/>
    </location>
</feature>
<dbReference type="InterPro" id="IPR051361">
    <property type="entry name" value="ThrE/Ser_Exporter"/>
</dbReference>
<dbReference type="EMBL" id="JAKFHA010000003">
    <property type="protein sequence ID" value="MCF2527284.1"/>
    <property type="molecule type" value="Genomic_DNA"/>
</dbReference>
<keyword evidence="2" id="KW-1133">Transmembrane helix</keyword>
<feature type="transmembrane region" description="Helical" evidence="2">
    <location>
        <begin position="391"/>
        <end position="409"/>
    </location>
</feature>
<name>A0AA41PWT6_9ACTN</name>